<dbReference type="Pfam" id="PF20150">
    <property type="entry name" value="2EXR"/>
    <property type="match status" value="1"/>
</dbReference>
<evidence type="ECO:0000313" key="2">
    <source>
        <dbReference type="EMBL" id="CEO51891.1"/>
    </source>
</evidence>
<feature type="domain" description="2EXR" evidence="1">
    <location>
        <begin position="96"/>
        <end position="217"/>
    </location>
</feature>
<protein>
    <recommendedName>
        <fullName evidence="1">2EXR domain-containing protein</fullName>
    </recommendedName>
</protein>
<dbReference type="AlphaFoldDB" id="A0A0B7KB11"/>
<dbReference type="PANTHER" id="PTHR35910:SF6">
    <property type="entry name" value="2EXR DOMAIN-CONTAINING PROTEIN"/>
    <property type="match status" value="1"/>
</dbReference>
<reference evidence="2" key="1">
    <citation type="submission" date="2015-01" db="EMBL/GenBank/DDBJ databases">
        <authorList>
            <person name="Durling Mikael"/>
        </authorList>
    </citation>
    <scope>NUCLEOTIDE SEQUENCE</scope>
</reference>
<proteinExistence type="predicted"/>
<feature type="non-terminal residue" evidence="2">
    <location>
        <position position="1"/>
    </location>
</feature>
<organism evidence="2">
    <name type="scientific">Bionectria ochroleuca</name>
    <name type="common">Gliocladium roseum</name>
    <dbReference type="NCBI Taxonomy" id="29856"/>
    <lineage>
        <taxon>Eukaryota</taxon>
        <taxon>Fungi</taxon>
        <taxon>Dikarya</taxon>
        <taxon>Ascomycota</taxon>
        <taxon>Pezizomycotina</taxon>
        <taxon>Sordariomycetes</taxon>
        <taxon>Hypocreomycetidae</taxon>
        <taxon>Hypocreales</taxon>
        <taxon>Bionectriaceae</taxon>
        <taxon>Clonostachys</taxon>
    </lineage>
</organism>
<sequence>SRFIAWPSVGSISGHPPCFPQLLVHATLAAGAGLEIQSGCLWRNWKRHNMYRLDTVTMMGSEAYKPRFDTLNAAYFAPAASTSSKAPSSPKRLDTFHKFPCLPAELRLRILEMEHPQKRRQLITVTLKDDYRFKCKATRESLESSLYQNLNHLGNPVSGIKYRILLHQRAYFSPLLRVNRESRQATLRHYRLHIPLRAGTGKRSGPLLYLNPECDILYLQAFRVCGSTLVGFLHDLRAYDERKIGLRNLALNSHFQENLGLLRSVKPDNLQRVEVGSFLETLINLRQLWFVYLLEDANRKRTRSSYMTGDVETGINHSVPIFSESSMFEFFSADPRSVQTDLKTIKFSGADPRLPMHRWMKMERRFCGFSDDSYSSSTLRREVSFILAVDATEEHEVCMTKGHDICQARVIRDAKSMDRYLERERESLLRLVKREEQSQEKASAAGFWVLPQDVFDVEMVGRPNGGFTCDLSGHSPALGLFRL</sequence>
<gene>
    <name evidence="2" type="ORF">BN869_000007949_1</name>
</gene>
<accession>A0A0B7KB11</accession>
<evidence type="ECO:0000259" key="1">
    <source>
        <dbReference type="Pfam" id="PF20150"/>
    </source>
</evidence>
<dbReference type="EMBL" id="CDPU01000025">
    <property type="protein sequence ID" value="CEO51891.1"/>
    <property type="molecule type" value="Genomic_DNA"/>
</dbReference>
<dbReference type="PANTHER" id="PTHR35910">
    <property type="entry name" value="2EXR DOMAIN-CONTAINING PROTEIN"/>
    <property type="match status" value="1"/>
</dbReference>
<dbReference type="InterPro" id="IPR045518">
    <property type="entry name" value="2EXR"/>
</dbReference>
<name>A0A0B7KB11_BIOOC</name>